<name>A0A6S7GXA0_PARCT</name>
<keyword evidence="3" id="KW-0689">Ribosomal protein</keyword>
<dbReference type="PANTHER" id="PTHR28554:SF1">
    <property type="entry name" value="LARGE RIBOSOMAL SUBUNIT PROTEIN ML45"/>
    <property type="match status" value="1"/>
</dbReference>
<dbReference type="Gene3D" id="3.10.450.240">
    <property type="match status" value="1"/>
</dbReference>
<evidence type="ECO:0000256" key="4">
    <source>
        <dbReference type="ARBA" id="ARBA00023128"/>
    </source>
</evidence>
<evidence type="ECO:0000313" key="10">
    <source>
        <dbReference type="EMBL" id="CAB3994792.1"/>
    </source>
</evidence>
<sequence>MAATTNFRFVQNGKLLGLFKANYAFAGQCCYFHTSNLHMNPRKNSPFISEINEPSFDGSATVPRRRSIPDSLYQKPDIPEQLMKYNEYKDRIVMDSPGGMLSTYVPILKRSSIFSIEGWKQRWQSFKDAIISTYSIGMIKRSVKPFKVRDFAEEAEKTFIDVNTCLTNGDNTGLLTRTTLTAYYGFVKEFFDAKRKFHWHFVSSVERPRVVHAAISSMEEKENLFAQVVVRLNINQISAVEDRNGRVVSGDTKKPRELLEYIVLERHLPNEHGTWKICGKLYPKQ</sequence>
<evidence type="ECO:0000259" key="9">
    <source>
        <dbReference type="SMART" id="SM00978"/>
    </source>
</evidence>
<evidence type="ECO:0000256" key="8">
    <source>
        <dbReference type="ARBA" id="ARBA00043031"/>
    </source>
</evidence>
<keyword evidence="2" id="KW-0809">Transit peptide</keyword>
<dbReference type="SMART" id="SM00978">
    <property type="entry name" value="Tim44"/>
    <property type="match status" value="1"/>
</dbReference>
<evidence type="ECO:0000256" key="7">
    <source>
        <dbReference type="ARBA" id="ARBA00039448"/>
    </source>
</evidence>
<protein>
    <recommendedName>
        <fullName evidence="7">Large ribosomal subunit protein mL45</fullName>
    </recommendedName>
    <alternativeName>
        <fullName evidence="8">39S ribosomal protein L45, mitochondrial</fullName>
    </alternativeName>
</protein>
<comment type="subcellular location">
    <subcellularLocation>
        <location evidence="1">Mitochondrion</location>
    </subcellularLocation>
</comment>
<dbReference type="InterPro" id="IPR032710">
    <property type="entry name" value="NTF2-like_dom_sf"/>
</dbReference>
<organism evidence="10 11">
    <name type="scientific">Paramuricea clavata</name>
    <name type="common">Red gorgonian</name>
    <name type="synonym">Violescent sea-whip</name>
    <dbReference type="NCBI Taxonomy" id="317549"/>
    <lineage>
        <taxon>Eukaryota</taxon>
        <taxon>Metazoa</taxon>
        <taxon>Cnidaria</taxon>
        <taxon>Anthozoa</taxon>
        <taxon>Octocorallia</taxon>
        <taxon>Malacalcyonacea</taxon>
        <taxon>Plexauridae</taxon>
        <taxon>Paramuricea</taxon>
    </lineage>
</organism>
<dbReference type="InterPro" id="IPR051975">
    <property type="entry name" value="mtLSU_mL45"/>
</dbReference>
<evidence type="ECO:0000256" key="1">
    <source>
        <dbReference type="ARBA" id="ARBA00004173"/>
    </source>
</evidence>
<dbReference type="Proteomes" id="UP001152795">
    <property type="component" value="Unassembled WGS sequence"/>
</dbReference>
<dbReference type="OrthoDB" id="19619at2759"/>
<reference evidence="10" key="1">
    <citation type="submission" date="2020-04" db="EMBL/GenBank/DDBJ databases">
        <authorList>
            <person name="Alioto T."/>
            <person name="Alioto T."/>
            <person name="Gomez Garrido J."/>
        </authorList>
    </citation>
    <scope>NUCLEOTIDE SEQUENCE</scope>
    <source>
        <strain evidence="10">A484AB</strain>
    </source>
</reference>
<comment type="similarity">
    <text evidence="6">Belongs to the mitochondrion-specific ribosomal protein mL45 family.</text>
</comment>
<comment type="caution">
    <text evidence="10">The sequence shown here is derived from an EMBL/GenBank/DDBJ whole genome shotgun (WGS) entry which is preliminary data.</text>
</comment>
<dbReference type="InterPro" id="IPR007379">
    <property type="entry name" value="Tim44-like_dom"/>
</dbReference>
<evidence type="ECO:0000256" key="3">
    <source>
        <dbReference type="ARBA" id="ARBA00022980"/>
    </source>
</evidence>
<feature type="domain" description="Tim44-like" evidence="9">
    <location>
        <begin position="132"/>
        <end position="282"/>
    </location>
</feature>
<dbReference type="Pfam" id="PF04280">
    <property type="entry name" value="Tim44"/>
    <property type="match status" value="1"/>
</dbReference>
<evidence type="ECO:0000313" key="11">
    <source>
        <dbReference type="Proteomes" id="UP001152795"/>
    </source>
</evidence>
<evidence type="ECO:0000256" key="2">
    <source>
        <dbReference type="ARBA" id="ARBA00022946"/>
    </source>
</evidence>
<keyword evidence="11" id="KW-1185">Reference proteome</keyword>
<proteinExistence type="inferred from homology"/>
<dbReference type="GO" id="GO:0005739">
    <property type="term" value="C:mitochondrion"/>
    <property type="evidence" value="ECO:0007669"/>
    <property type="project" value="UniProtKB-SubCell"/>
</dbReference>
<gene>
    <name evidence="10" type="ORF">PACLA_8A068939</name>
</gene>
<evidence type="ECO:0000256" key="5">
    <source>
        <dbReference type="ARBA" id="ARBA00023274"/>
    </source>
</evidence>
<dbReference type="SUPFAM" id="SSF54427">
    <property type="entry name" value="NTF2-like"/>
    <property type="match status" value="1"/>
</dbReference>
<keyword evidence="4" id="KW-0496">Mitochondrion</keyword>
<dbReference type="EMBL" id="CACRXK020002539">
    <property type="protein sequence ID" value="CAB3994792.1"/>
    <property type="molecule type" value="Genomic_DNA"/>
</dbReference>
<keyword evidence="5" id="KW-0687">Ribonucleoprotein</keyword>
<dbReference type="PANTHER" id="PTHR28554">
    <property type="entry name" value="39S RIBOSOMAL PROTEIN L45, MITOCHONDRIAL"/>
    <property type="match status" value="1"/>
</dbReference>
<dbReference type="GO" id="GO:0005840">
    <property type="term" value="C:ribosome"/>
    <property type="evidence" value="ECO:0007669"/>
    <property type="project" value="UniProtKB-KW"/>
</dbReference>
<accession>A0A6S7GXA0</accession>
<dbReference type="AlphaFoldDB" id="A0A6S7GXA0"/>
<evidence type="ECO:0000256" key="6">
    <source>
        <dbReference type="ARBA" id="ARBA00038073"/>
    </source>
</evidence>
<dbReference type="GO" id="GO:1990904">
    <property type="term" value="C:ribonucleoprotein complex"/>
    <property type="evidence" value="ECO:0007669"/>
    <property type="project" value="UniProtKB-KW"/>
</dbReference>